<organism evidence="2 3">
    <name type="scientific">Crocosphaera chwakensis CCY0110</name>
    <dbReference type="NCBI Taxonomy" id="391612"/>
    <lineage>
        <taxon>Bacteria</taxon>
        <taxon>Bacillati</taxon>
        <taxon>Cyanobacteriota</taxon>
        <taxon>Cyanophyceae</taxon>
        <taxon>Oscillatoriophycideae</taxon>
        <taxon>Chroococcales</taxon>
        <taxon>Aphanothecaceae</taxon>
        <taxon>Crocosphaera</taxon>
        <taxon>Crocosphaera chwakensis</taxon>
    </lineage>
</organism>
<dbReference type="AlphaFoldDB" id="A3IQN7"/>
<dbReference type="InterPro" id="IPR029063">
    <property type="entry name" value="SAM-dependent_MTases_sf"/>
</dbReference>
<keyword evidence="3" id="KW-1185">Reference proteome</keyword>
<evidence type="ECO:0000313" key="3">
    <source>
        <dbReference type="Proteomes" id="UP000003781"/>
    </source>
</evidence>
<dbReference type="RefSeq" id="WP_008275703.1">
    <property type="nucleotide sequence ID" value="NZ_AAXW01000015.1"/>
</dbReference>
<feature type="domain" description="Methyltransferase type 11" evidence="1">
    <location>
        <begin position="141"/>
        <end position="231"/>
    </location>
</feature>
<dbReference type="Pfam" id="PF08241">
    <property type="entry name" value="Methyltransf_11"/>
    <property type="match status" value="1"/>
</dbReference>
<proteinExistence type="predicted"/>
<reference evidence="2 3" key="1">
    <citation type="submission" date="2007-03" db="EMBL/GenBank/DDBJ databases">
        <authorList>
            <person name="Stal L."/>
            <person name="Ferriera S."/>
            <person name="Johnson J."/>
            <person name="Kravitz S."/>
            <person name="Beeson K."/>
            <person name="Sutton G."/>
            <person name="Rogers Y.-H."/>
            <person name="Friedman R."/>
            <person name="Frazier M."/>
            <person name="Venter J.C."/>
        </authorList>
    </citation>
    <scope>NUCLEOTIDE SEQUENCE [LARGE SCALE GENOMIC DNA]</scope>
    <source>
        <strain evidence="2 3">CCY0110</strain>
    </source>
</reference>
<evidence type="ECO:0000313" key="2">
    <source>
        <dbReference type="EMBL" id="EAZ91312.1"/>
    </source>
</evidence>
<protein>
    <submittedName>
        <fullName evidence="2">Putative glycosyl/methyltransferase hybrid protein</fullName>
    </submittedName>
</protein>
<dbReference type="GO" id="GO:0008757">
    <property type="term" value="F:S-adenosylmethionine-dependent methyltransferase activity"/>
    <property type="evidence" value="ECO:0007669"/>
    <property type="project" value="InterPro"/>
</dbReference>
<dbReference type="PANTHER" id="PTHR43591">
    <property type="entry name" value="METHYLTRANSFERASE"/>
    <property type="match status" value="1"/>
</dbReference>
<name>A3IQN7_9CHRO</name>
<dbReference type="InterPro" id="IPR013216">
    <property type="entry name" value="Methyltransf_11"/>
</dbReference>
<dbReference type="OrthoDB" id="505670at2"/>
<dbReference type="SUPFAM" id="SSF53335">
    <property type="entry name" value="S-adenosyl-L-methionine-dependent methyltransferases"/>
    <property type="match status" value="1"/>
</dbReference>
<dbReference type="GO" id="GO:0032259">
    <property type="term" value="P:methylation"/>
    <property type="evidence" value="ECO:0007669"/>
    <property type="project" value="UniProtKB-KW"/>
</dbReference>
<dbReference type="CDD" id="cd02440">
    <property type="entry name" value="AdoMet_MTases"/>
    <property type="match status" value="1"/>
</dbReference>
<sequence>MKNLQNTQCIYCHHPSLKFKSNTKNNKHSISNGITCQSCGQGYDILWGVPYLGIFKEEDSLSLLEIIANINNYSQDETHRKDDIKNIIKMINEYIFSDDDDVFFKKHGLERKPDWFDYRYNEQILFKTLTSDLDFKNKTVLDIGAGTGYDGYQYYLAGAEVTCLEFSPVLARVGSQIFPEFQWVGGSADNLPFLNESFDFVVANAALHHLLDIPTSIREMLRVLKPGGFLITIGDSFRGDHQTELDEAIIFNNHVGVLSGINEQVPKFSSFSCILKEFKDNISVQIITKNVYHLSEFPNLWGLEESETILSDKSGDINLLVKKNKSINIEKKTVIEEAFRPYTYGENLVEQSKAISWIVNYIPQKYLNLSVCDPSYPKFRLMNGWKIQEDNNNQRCVYKRGRLFFSRDKIANQFIDIECLVPYLSSFDCPKIDIRINGISVDSKEVIRGVWNSWQISIEEISTNIFIGKAFYLEITLITDNSLTEGQIFWVRKIDFSNEQKGATSEDDELSFFGIETLALTIFKDYLELNLLISPDFSQGIKIINRLKKFNMKLNLVIPQGQIKFYSWLPNCFIVDTYEINPLDDGNYILKDGNILVDIVIASNLDKFLSVLKFIHNNNNVFYVIDEDGTANLLEFPLVNLPSTPSETSSFEHQQQPIENTHPKEVELDIIKEYDKQLQTLLEEIEAMKTSKFWKLRSLWFKLKNRRLKSNSTDTNFFDKNKIYLYKRKQN</sequence>
<gene>
    <name evidence="2" type="ORF">CY0110_11832</name>
</gene>
<dbReference type="Gene3D" id="3.40.50.150">
    <property type="entry name" value="Vaccinia Virus protein VP39"/>
    <property type="match status" value="1"/>
</dbReference>
<keyword evidence="2" id="KW-0489">Methyltransferase</keyword>
<accession>A3IQN7</accession>
<evidence type="ECO:0000259" key="1">
    <source>
        <dbReference type="Pfam" id="PF08241"/>
    </source>
</evidence>
<dbReference type="Proteomes" id="UP000003781">
    <property type="component" value="Unassembled WGS sequence"/>
</dbReference>
<dbReference type="PANTHER" id="PTHR43591:SF24">
    <property type="entry name" value="2-METHOXY-6-POLYPRENYL-1,4-BENZOQUINOL METHYLASE, MITOCHONDRIAL"/>
    <property type="match status" value="1"/>
</dbReference>
<comment type="caution">
    <text evidence="2">The sequence shown here is derived from an EMBL/GenBank/DDBJ whole genome shotgun (WGS) entry which is preliminary data.</text>
</comment>
<dbReference type="eggNOG" id="COG2226">
    <property type="taxonomic scope" value="Bacteria"/>
</dbReference>
<dbReference type="EMBL" id="AAXW01000015">
    <property type="protein sequence ID" value="EAZ91312.1"/>
    <property type="molecule type" value="Genomic_DNA"/>
</dbReference>
<keyword evidence="2" id="KW-0808">Transferase</keyword>